<reference evidence="1" key="1">
    <citation type="submission" date="2021-01" db="EMBL/GenBank/DDBJ databases">
        <authorList>
            <consortium name="Genoscope - CEA"/>
            <person name="William W."/>
        </authorList>
    </citation>
    <scope>NUCLEOTIDE SEQUENCE</scope>
</reference>
<proteinExistence type="predicted"/>
<sequence>MLFQPIHTILLHLIDYTFNSFQIIIIIFSRKSQFIINQSKIRTPQNQFDCPYQEHIASYLIIIIQLFLYTKCLNDLILQIFSNNNTELKLILKVRSKQF</sequence>
<comment type="caution">
    <text evidence="1">The sequence shown here is derived from an EMBL/GenBank/DDBJ whole genome shotgun (WGS) entry which is preliminary data.</text>
</comment>
<organism evidence="1 2">
    <name type="scientific">Paramecium sonneborni</name>
    <dbReference type="NCBI Taxonomy" id="65129"/>
    <lineage>
        <taxon>Eukaryota</taxon>
        <taxon>Sar</taxon>
        <taxon>Alveolata</taxon>
        <taxon>Ciliophora</taxon>
        <taxon>Intramacronucleata</taxon>
        <taxon>Oligohymenophorea</taxon>
        <taxon>Peniculida</taxon>
        <taxon>Parameciidae</taxon>
        <taxon>Paramecium</taxon>
    </lineage>
</organism>
<keyword evidence="2" id="KW-1185">Reference proteome</keyword>
<dbReference type="Proteomes" id="UP000692954">
    <property type="component" value="Unassembled WGS sequence"/>
</dbReference>
<gene>
    <name evidence="1" type="ORF">PSON_ATCC_30995.1.T1480046</name>
</gene>
<dbReference type="EMBL" id="CAJJDN010000148">
    <property type="protein sequence ID" value="CAD8123949.1"/>
    <property type="molecule type" value="Genomic_DNA"/>
</dbReference>
<evidence type="ECO:0000313" key="1">
    <source>
        <dbReference type="EMBL" id="CAD8123949.1"/>
    </source>
</evidence>
<accession>A0A8S1RA31</accession>
<evidence type="ECO:0000313" key="2">
    <source>
        <dbReference type="Proteomes" id="UP000692954"/>
    </source>
</evidence>
<name>A0A8S1RA31_9CILI</name>
<dbReference type="AlphaFoldDB" id="A0A8S1RA31"/>
<protein>
    <submittedName>
        <fullName evidence="1">Uncharacterized protein</fullName>
    </submittedName>
</protein>